<sequence>MKANFVSSDIIKALLKASLSVEAQKAVKANFNMPKLESGDFFIGYALSACDERIAKVCLSKSDLKLLCVCGDYEARSFFVYNLLKVIHEANEKFIVLDTYGAYVGLIREIPELKVFKLGEDFSLNIFQPIGVKEDYALILVEVLKSVLNLDDVQARYLLKALKRVYEEGIEKPTAEDLLDSLLAVEAEVSAREVFKLESLKMVLESLQVGFAGLAFNAESTISLNDIIKPPVILDLKRVYSVRLRTLAQAVLTVKLAFGNPLGSLLVLEDAQYLLPSIQRAMRQDLVLVYERIPVILHLFDAFSSKNLGVVLSCSSPSEISREALSRSKTKVFCRGLSENDVSLIARMFSLSSEQLKTYISLGTHRYLISKPIEHMPMLIELEGRPPTEVSDGEIVAHMEKLGFSREKLKVVTYRRSLLERLFKDLKDVAKAYKLLDFIKSNRIPHGSYRAIPFLTEQEFRQLIKVFLRHKLITDYYDRDGVRWYAITSFGEDVLTEFEDNVRKSSSLSKEVEGGEKSGEG</sequence>
<dbReference type="SUPFAM" id="SSF52540">
    <property type="entry name" value="P-loop containing nucleoside triphosphate hydrolases"/>
    <property type="match status" value="1"/>
</dbReference>
<gene>
    <name evidence="1" type="ORF">DRJ31_03320</name>
</gene>
<dbReference type="EMBL" id="QMQV01000019">
    <property type="protein sequence ID" value="RLE49887.1"/>
    <property type="molecule type" value="Genomic_DNA"/>
</dbReference>
<dbReference type="InterPro" id="IPR027417">
    <property type="entry name" value="P-loop_NTPase"/>
</dbReference>
<dbReference type="PANTHER" id="PTHR42957">
    <property type="entry name" value="HELICASE MJ1565-RELATED"/>
    <property type="match status" value="1"/>
</dbReference>
<protein>
    <submittedName>
        <fullName evidence="1">Uncharacterized protein</fullName>
    </submittedName>
</protein>
<dbReference type="Proteomes" id="UP000278475">
    <property type="component" value="Unassembled WGS sequence"/>
</dbReference>
<dbReference type="AlphaFoldDB" id="A0A497ERN0"/>
<name>A0A497ERN0_9CREN</name>
<evidence type="ECO:0000313" key="1">
    <source>
        <dbReference type="EMBL" id="RLE49887.1"/>
    </source>
</evidence>
<reference evidence="1 2" key="1">
    <citation type="submission" date="2018-06" db="EMBL/GenBank/DDBJ databases">
        <title>Extensive metabolic versatility and redundancy in microbially diverse, dynamic hydrothermal sediments.</title>
        <authorList>
            <person name="Dombrowski N."/>
            <person name="Teske A."/>
            <person name="Baker B.J."/>
        </authorList>
    </citation>
    <scope>NUCLEOTIDE SEQUENCE [LARGE SCALE GENOMIC DNA]</scope>
    <source>
        <strain evidence="1">B66_G16</strain>
    </source>
</reference>
<accession>A0A497ERN0</accession>
<organism evidence="1 2">
    <name type="scientific">Thermoproteota archaeon</name>
    <dbReference type="NCBI Taxonomy" id="2056631"/>
    <lineage>
        <taxon>Archaea</taxon>
        <taxon>Thermoproteota</taxon>
    </lineage>
</organism>
<dbReference type="InterPro" id="IPR008571">
    <property type="entry name" value="HerA-like"/>
</dbReference>
<dbReference type="PANTHER" id="PTHR42957:SF1">
    <property type="entry name" value="HELICASE MJ1565-RELATED"/>
    <property type="match status" value="1"/>
</dbReference>
<proteinExistence type="predicted"/>
<dbReference type="Gene3D" id="3.40.50.300">
    <property type="entry name" value="P-loop containing nucleotide triphosphate hydrolases"/>
    <property type="match status" value="1"/>
</dbReference>
<evidence type="ECO:0000313" key="2">
    <source>
        <dbReference type="Proteomes" id="UP000278475"/>
    </source>
</evidence>
<comment type="caution">
    <text evidence="1">The sequence shown here is derived from an EMBL/GenBank/DDBJ whole genome shotgun (WGS) entry which is preliminary data.</text>
</comment>